<organism evidence="2 3">
    <name type="scientific">Trifolium medium</name>
    <dbReference type="NCBI Taxonomy" id="97028"/>
    <lineage>
        <taxon>Eukaryota</taxon>
        <taxon>Viridiplantae</taxon>
        <taxon>Streptophyta</taxon>
        <taxon>Embryophyta</taxon>
        <taxon>Tracheophyta</taxon>
        <taxon>Spermatophyta</taxon>
        <taxon>Magnoliopsida</taxon>
        <taxon>eudicotyledons</taxon>
        <taxon>Gunneridae</taxon>
        <taxon>Pentapetalae</taxon>
        <taxon>rosids</taxon>
        <taxon>fabids</taxon>
        <taxon>Fabales</taxon>
        <taxon>Fabaceae</taxon>
        <taxon>Papilionoideae</taxon>
        <taxon>50 kb inversion clade</taxon>
        <taxon>NPAAA clade</taxon>
        <taxon>Hologalegina</taxon>
        <taxon>IRL clade</taxon>
        <taxon>Trifolieae</taxon>
        <taxon>Trifolium</taxon>
    </lineage>
</organism>
<feature type="transmembrane region" description="Helical" evidence="1">
    <location>
        <begin position="7"/>
        <end position="31"/>
    </location>
</feature>
<evidence type="ECO:0000256" key="1">
    <source>
        <dbReference type="SAM" id="Phobius"/>
    </source>
</evidence>
<reference evidence="2 3" key="1">
    <citation type="journal article" date="2018" name="Front. Plant Sci.">
        <title>Red Clover (Trifolium pratense) and Zigzag Clover (T. medium) - A Picture of Genomic Similarities and Differences.</title>
        <authorList>
            <person name="Dluhosova J."/>
            <person name="Istvanek J."/>
            <person name="Nedelnik J."/>
            <person name="Repkova J."/>
        </authorList>
    </citation>
    <scope>NUCLEOTIDE SEQUENCE [LARGE SCALE GENOMIC DNA]</scope>
    <source>
        <strain evidence="3">cv. 10/8</strain>
        <tissue evidence="2">Leaf</tissue>
    </source>
</reference>
<name>A0A392U1J3_9FABA</name>
<protein>
    <submittedName>
        <fullName evidence="2">Uncharacterized protein</fullName>
    </submittedName>
</protein>
<accession>A0A392U1J3</accession>
<dbReference type="AlphaFoldDB" id="A0A392U1J3"/>
<proteinExistence type="predicted"/>
<dbReference type="Proteomes" id="UP000265520">
    <property type="component" value="Unassembled WGS sequence"/>
</dbReference>
<feature type="non-terminal residue" evidence="2">
    <location>
        <position position="1"/>
    </location>
</feature>
<comment type="caution">
    <text evidence="2">The sequence shown here is derived from an EMBL/GenBank/DDBJ whole genome shotgun (WGS) entry which is preliminary data.</text>
</comment>
<feature type="transmembrane region" description="Helical" evidence="1">
    <location>
        <begin position="37"/>
        <end position="55"/>
    </location>
</feature>
<sequence length="57" mass="6027">PVFAGEVAFTISVQIGAGVALSWLVGSFWVVSVLVQSFSICSLMAGVCFIAVSWFNQ</sequence>
<keyword evidence="1" id="KW-0472">Membrane</keyword>
<keyword evidence="1" id="KW-1133">Transmembrane helix</keyword>
<keyword evidence="3" id="KW-1185">Reference proteome</keyword>
<evidence type="ECO:0000313" key="3">
    <source>
        <dbReference type="Proteomes" id="UP000265520"/>
    </source>
</evidence>
<dbReference type="EMBL" id="LXQA010714451">
    <property type="protein sequence ID" value="MCI67313.1"/>
    <property type="molecule type" value="Genomic_DNA"/>
</dbReference>
<keyword evidence="1" id="KW-0812">Transmembrane</keyword>
<evidence type="ECO:0000313" key="2">
    <source>
        <dbReference type="EMBL" id="MCI67313.1"/>
    </source>
</evidence>